<name>A0ABU0LZH6_9BACT</name>
<gene>
    <name evidence="1" type="ORF">J2Z62_000545</name>
</gene>
<protein>
    <recommendedName>
        <fullName evidence="3">DUF31 domain-containing protein</fullName>
    </recommendedName>
</protein>
<proteinExistence type="predicted"/>
<organism evidence="1 2">
    <name type="scientific">Mycoplasmoides fastidiosum</name>
    <dbReference type="NCBI Taxonomy" id="92758"/>
    <lineage>
        <taxon>Bacteria</taxon>
        <taxon>Bacillati</taxon>
        <taxon>Mycoplasmatota</taxon>
        <taxon>Mycoplasmoidales</taxon>
        <taxon>Mycoplasmoidaceae</taxon>
        <taxon>Mycoplasmoides</taxon>
    </lineage>
</organism>
<dbReference type="Proteomes" id="UP001240643">
    <property type="component" value="Unassembled WGS sequence"/>
</dbReference>
<evidence type="ECO:0008006" key="3">
    <source>
        <dbReference type="Google" id="ProtNLM"/>
    </source>
</evidence>
<keyword evidence="2" id="KW-1185">Reference proteome</keyword>
<reference evidence="1" key="1">
    <citation type="submission" date="2023-07" db="EMBL/GenBank/DDBJ databases">
        <title>Genomic Encyclopedia of Type Strains, Phase IV (KMG-IV): sequencing the most valuable type-strain genomes for metagenomic binning, comparative biology and taxonomic classification.</title>
        <authorList>
            <person name="Goeker M."/>
        </authorList>
    </citation>
    <scope>NUCLEOTIDE SEQUENCE [LARGE SCALE GENOMIC DNA]</scope>
    <source>
        <strain evidence="1">DSM 21204</strain>
    </source>
</reference>
<evidence type="ECO:0000313" key="2">
    <source>
        <dbReference type="Proteomes" id="UP001240643"/>
    </source>
</evidence>
<accession>A0ABU0LZH6</accession>
<dbReference type="RefSeq" id="WP_256547204.1">
    <property type="nucleotide sequence ID" value="NZ_CP101809.1"/>
</dbReference>
<evidence type="ECO:0000313" key="1">
    <source>
        <dbReference type="EMBL" id="MDQ0514107.1"/>
    </source>
</evidence>
<dbReference type="EMBL" id="JAUSWO010000001">
    <property type="protein sequence ID" value="MDQ0514107.1"/>
    <property type="molecule type" value="Genomic_DNA"/>
</dbReference>
<sequence length="359" mass="42295">MQVYQINDPQFIVDDYQLIFTANDFEWNVRANFYIFANYNLPPRTLFYDMKFSEQDINNVYLQAGVPCAHQRDRKPENSKLKCYFYQSNFNVRVSGDKSFLNPLNNETILANLNFKVDAENFRNIVTDQRQQITDQIFDQFVESVEKNKFKVSFLYDNFFEVRRSGNQTQYEISPLTSWTVYKNSTTNRYQRTRVRVNLDDYRYINNTPIKRLVRLESLDNQPIEIKGVSSLANYYVPQEGIEKKLEIPYANISIRPNRSKTNVDVSMQGTSIFENNTLSLGENNGASGLFIPYKSRGNYANQMTVLVGGARFLVNTHNSFEFQKDFIQTDLQSNYVRLKSIGWRPRNRELVKYKRIEF</sequence>
<comment type="caution">
    <text evidence="1">The sequence shown here is derived from an EMBL/GenBank/DDBJ whole genome shotgun (WGS) entry which is preliminary data.</text>
</comment>